<reference evidence="3" key="2">
    <citation type="journal article" date="2023" name="ISME Commun">
        <title>Characterization of a bloom-associated alphaproteobacterial lineage, 'Candidatus Phycosocius': insights into freshwater algal-bacterial interactions.</title>
        <authorList>
            <person name="Tanabe Y."/>
            <person name="Yamaguchi H."/>
            <person name="Yoshida M."/>
            <person name="Kai A."/>
            <person name="Okazaki Y."/>
        </authorList>
    </citation>
    <scope>NUCLEOTIDE SEQUENCE</scope>
    <source>
        <strain evidence="3">BOTRYCO-1</strain>
    </source>
</reference>
<comment type="similarity">
    <text evidence="1">Belongs to the thioredoxin family. DsbA subfamily.</text>
</comment>
<protein>
    <recommendedName>
        <fullName evidence="2">Thioredoxin-like fold domain-containing protein</fullName>
    </recommendedName>
</protein>
<evidence type="ECO:0000313" key="3">
    <source>
        <dbReference type="EMBL" id="GIU67330.1"/>
    </source>
</evidence>
<evidence type="ECO:0000313" key="4">
    <source>
        <dbReference type="Proteomes" id="UP001161064"/>
    </source>
</evidence>
<dbReference type="EMBL" id="BPFZ01000008">
    <property type="protein sequence ID" value="GIU67330.1"/>
    <property type="molecule type" value="Genomic_DNA"/>
</dbReference>
<comment type="caution">
    <text evidence="3">The sequence shown here is derived from an EMBL/GenBank/DDBJ whole genome shotgun (WGS) entry which is preliminary data.</text>
</comment>
<evidence type="ECO:0000259" key="2">
    <source>
        <dbReference type="Pfam" id="PF13462"/>
    </source>
</evidence>
<name>A0ABQ4PWG8_9PROT</name>
<dbReference type="Proteomes" id="UP001161064">
    <property type="component" value="Unassembled WGS sequence"/>
</dbReference>
<evidence type="ECO:0000256" key="1">
    <source>
        <dbReference type="ARBA" id="ARBA00005791"/>
    </source>
</evidence>
<sequence>MTIVPNLALSPRIVDHHSSHARPWAGWLLCQISFVMIVLSCPVMAGNASETTLAQATQTISKSMNSDWSLGSPTARVSLIEYGSLTCGHCAQLNNEVLPSIKANYIDTGRLRYVFRPFPTAPMPLSLALHALTRCSGPRAYYKLADAFFRRQNEIFAAAQGETGAKATVFAISEDFGGLSFAQSEACLKDEAVKKWIMVHVEQGQEIGLTGTPTLFLESAKGRTKLDFPYDVATLSTAIDRALLAIGTSSAKPIKGKKR</sequence>
<proteinExistence type="inferred from homology"/>
<accession>A0ABQ4PWG8</accession>
<dbReference type="PANTHER" id="PTHR13887:SF56">
    <property type="entry name" value="THIOREDOXIN-LIKE REDUCTASE RV2466C"/>
    <property type="match status" value="1"/>
</dbReference>
<keyword evidence="4" id="KW-1185">Reference proteome</keyword>
<dbReference type="InterPro" id="IPR012336">
    <property type="entry name" value="Thioredoxin-like_fold"/>
</dbReference>
<dbReference type="Pfam" id="PF13462">
    <property type="entry name" value="Thioredoxin_4"/>
    <property type="match status" value="1"/>
</dbReference>
<dbReference type="InterPro" id="IPR036249">
    <property type="entry name" value="Thioredoxin-like_sf"/>
</dbReference>
<organism evidence="3 4">
    <name type="scientific">Candidatus Phycosocius spiralis</name>
    <dbReference type="NCBI Taxonomy" id="2815099"/>
    <lineage>
        <taxon>Bacteria</taxon>
        <taxon>Pseudomonadati</taxon>
        <taxon>Pseudomonadota</taxon>
        <taxon>Alphaproteobacteria</taxon>
        <taxon>Caulobacterales</taxon>
        <taxon>Caulobacterales incertae sedis</taxon>
        <taxon>Candidatus Phycosocius</taxon>
    </lineage>
</organism>
<feature type="domain" description="Thioredoxin-like fold" evidence="2">
    <location>
        <begin position="67"/>
        <end position="240"/>
    </location>
</feature>
<dbReference type="Gene3D" id="3.40.30.10">
    <property type="entry name" value="Glutaredoxin"/>
    <property type="match status" value="1"/>
</dbReference>
<reference evidence="3" key="1">
    <citation type="submission" date="2021-05" db="EMBL/GenBank/DDBJ databases">
        <authorList>
            <person name="Tanabe Y."/>
        </authorList>
    </citation>
    <scope>NUCLEOTIDE SEQUENCE</scope>
    <source>
        <strain evidence="3">BOTRYCO-1</strain>
    </source>
</reference>
<dbReference type="PANTHER" id="PTHR13887">
    <property type="entry name" value="GLUTATHIONE S-TRANSFERASE KAPPA"/>
    <property type="match status" value="1"/>
</dbReference>
<dbReference type="SUPFAM" id="SSF52833">
    <property type="entry name" value="Thioredoxin-like"/>
    <property type="match status" value="1"/>
</dbReference>
<gene>
    <name evidence="3" type="ORF">PsB1_1484</name>
</gene>